<name>A0A2A6B2V9_PRIPA</name>
<evidence type="ECO:0000313" key="2">
    <source>
        <dbReference type="Proteomes" id="UP000005239"/>
    </source>
</evidence>
<dbReference type="AlphaFoldDB" id="A0A2A6B2V9"/>
<sequence length="387" mass="42276">MARTLRWKTIPTHTQRVVILYCILDESIAMVNVYVRVKRVQCGTARWARGTSSWWTLQITTGTTSNRQNAYWQRQCRVSVSIFSLLFATKMFSDAKLCMRITSDRTCRCWKFQPDCALEGFRSMLCFWLGATVAGTCYVAQSETIRRAVIAVVPQASLCLATLINASGTACVHLGAPIADPATNVCPSPAIVYVKTETNCAAIPQGPIGDGYTPGECSRPTDVIGDLATDQSSPPCGTPPASQQRLVIDAIQHDGTHITLENYNIGVAVWNAQVGSWYIDLVDTPTRYYFKWAKCVLAPVMPLTPNCACAPLPTEPATAGYSNPSAPVMDTDSCCASAYTQMSYLRVGDPSTFQSPNRIISCMMGVWMMIRTNAYNAFALSAATCVD</sequence>
<keyword evidence="2" id="KW-1185">Reference proteome</keyword>
<organism evidence="1 2">
    <name type="scientific">Pristionchus pacificus</name>
    <name type="common">Parasitic nematode worm</name>
    <dbReference type="NCBI Taxonomy" id="54126"/>
    <lineage>
        <taxon>Eukaryota</taxon>
        <taxon>Metazoa</taxon>
        <taxon>Ecdysozoa</taxon>
        <taxon>Nematoda</taxon>
        <taxon>Chromadorea</taxon>
        <taxon>Rhabditida</taxon>
        <taxon>Rhabditina</taxon>
        <taxon>Diplogasteromorpha</taxon>
        <taxon>Diplogasteroidea</taxon>
        <taxon>Neodiplogasteridae</taxon>
        <taxon>Pristionchus</taxon>
    </lineage>
</organism>
<evidence type="ECO:0000313" key="1">
    <source>
        <dbReference type="EnsemblMetazoa" id="PPA43019.1"/>
    </source>
</evidence>
<dbReference type="Proteomes" id="UP000005239">
    <property type="component" value="Unassembled WGS sequence"/>
</dbReference>
<accession>A0A2A6B2V9</accession>
<protein>
    <submittedName>
        <fullName evidence="1">Uncharacterized protein</fullName>
    </submittedName>
</protein>
<reference evidence="1" key="2">
    <citation type="submission" date="2022-06" db="UniProtKB">
        <authorList>
            <consortium name="EnsemblMetazoa"/>
        </authorList>
    </citation>
    <scope>IDENTIFICATION</scope>
    <source>
        <strain evidence="1">PS312</strain>
    </source>
</reference>
<gene>
    <name evidence="1" type="primary">WBGene00281388</name>
</gene>
<proteinExistence type="predicted"/>
<accession>A0A8R1YZ71</accession>
<dbReference type="EnsemblMetazoa" id="PPA43019.1">
    <property type="protein sequence ID" value="PPA43019.1"/>
    <property type="gene ID" value="WBGene00281388"/>
</dbReference>
<reference evidence="2" key="1">
    <citation type="journal article" date="2008" name="Nat. Genet.">
        <title>The Pristionchus pacificus genome provides a unique perspective on nematode lifestyle and parasitism.</title>
        <authorList>
            <person name="Dieterich C."/>
            <person name="Clifton S.W."/>
            <person name="Schuster L.N."/>
            <person name="Chinwalla A."/>
            <person name="Delehaunty K."/>
            <person name="Dinkelacker I."/>
            <person name="Fulton L."/>
            <person name="Fulton R."/>
            <person name="Godfrey J."/>
            <person name="Minx P."/>
            <person name="Mitreva M."/>
            <person name="Roeseler W."/>
            <person name="Tian H."/>
            <person name="Witte H."/>
            <person name="Yang S.P."/>
            <person name="Wilson R.K."/>
            <person name="Sommer R.J."/>
        </authorList>
    </citation>
    <scope>NUCLEOTIDE SEQUENCE [LARGE SCALE GENOMIC DNA]</scope>
    <source>
        <strain evidence="2">PS312</strain>
    </source>
</reference>